<evidence type="ECO:0000313" key="2">
    <source>
        <dbReference type="Proteomes" id="UP000033115"/>
    </source>
</evidence>
<keyword evidence="2" id="KW-1185">Reference proteome</keyword>
<reference evidence="1 2" key="1">
    <citation type="journal article" date="2015" name="J. Biotechnol.">
        <title>Complete genome sequence of a malodorant-producing acetogen, Clostridium scatologenes ATCC 25775(T).</title>
        <authorList>
            <person name="Zhu Z."/>
            <person name="Guo T."/>
            <person name="Zheng H."/>
            <person name="Song T."/>
            <person name="Ouyang P."/>
            <person name="Xie J."/>
        </authorList>
    </citation>
    <scope>NUCLEOTIDE SEQUENCE [LARGE SCALE GENOMIC DNA]</scope>
    <source>
        <strain evidence="1 2">ATCC 25775</strain>
    </source>
</reference>
<dbReference type="KEGG" id="csq:CSCA_1470"/>
<dbReference type="EMBL" id="CP009933">
    <property type="protein sequence ID" value="AKA68595.1"/>
    <property type="molecule type" value="Genomic_DNA"/>
</dbReference>
<dbReference type="HOGENOM" id="CLU_057460_0_0_9"/>
<evidence type="ECO:0000313" key="1">
    <source>
        <dbReference type="EMBL" id="AKA68595.1"/>
    </source>
</evidence>
<gene>
    <name evidence="1" type="ORF">CSCA_1470</name>
</gene>
<dbReference type="AlphaFoldDB" id="A0A0E3JZS2"/>
<sequence>MKVTFPHLGNTCFALKAIFDGLQIDYIIPPYSNRKALEIGSKYSPEEICLPFKIMLGNYIQGIENGADTILSVGSCGPCRFGEYCELQMNILKKLGYNLNFIVFDKPSYIGFMEFMNRFNKISSESSIKFKEKLNILYKAYKIINMIDNIESYCKLAAGYEITRGIFKKILNQCKNEAFYCNTPNSMIKHFKKYKTIIDHIPLDKSKKPIKVAIIGEIYTIIEPFSNLYIEDKLMDYGVSSIRQLSPSWWIKNTILGIFKANSLDIKKISKDYLPIAIGGYAKECIGEALLAEKNGCDGAIQIMPMGCMPEIVSKSILPNISKDRNFPIMTLVVDEMTGDAGYLTRIEAFLDLLERRQKNVLYGS</sequence>
<dbReference type="RefSeq" id="WP_029160019.1">
    <property type="nucleotide sequence ID" value="NZ_CP009933.1"/>
</dbReference>
<protein>
    <recommendedName>
        <fullName evidence="3">DUF2229 domain-containing protein</fullName>
    </recommendedName>
</protein>
<accession>A0A0E3JZS2</accession>
<evidence type="ECO:0008006" key="3">
    <source>
        <dbReference type="Google" id="ProtNLM"/>
    </source>
</evidence>
<dbReference type="Proteomes" id="UP000033115">
    <property type="component" value="Chromosome"/>
</dbReference>
<organism evidence="1 2">
    <name type="scientific">Clostridium scatologenes</name>
    <dbReference type="NCBI Taxonomy" id="1548"/>
    <lineage>
        <taxon>Bacteria</taxon>
        <taxon>Bacillati</taxon>
        <taxon>Bacillota</taxon>
        <taxon>Clostridia</taxon>
        <taxon>Eubacteriales</taxon>
        <taxon>Clostridiaceae</taxon>
        <taxon>Clostridium</taxon>
    </lineage>
</organism>
<dbReference type="InterPro" id="IPR051805">
    <property type="entry name" value="Dehydratase_Activator_Redct"/>
</dbReference>
<proteinExistence type="predicted"/>
<dbReference type="PANTHER" id="PTHR32329">
    <property type="entry name" value="BIFUNCTIONAL PROTEIN [INCLUDES 2-HYDROXYACYL-COA DEHYDRATASE (N-TER) AND ITS ACTIVATOR DOMAIN (C_TERM)-RELATED"/>
    <property type="match status" value="1"/>
</dbReference>
<name>A0A0E3JZS2_CLOSL</name>
<dbReference type="PANTHER" id="PTHR32329:SF2">
    <property type="entry name" value="BIFUNCTIONAL PROTEIN [INCLUDES 2-HYDROXYACYL-COA DEHYDRATASE (N-TER) AND ITS ACTIVATOR DOMAIN (C_TERM)"/>
    <property type="match status" value="1"/>
</dbReference>
<dbReference type="STRING" id="1548.CSCA_1470"/>
<dbReference type="Gene3D" id="3.40.50.11900">
    <property type="match status" value="1"/>
</dbReference>